<comment type="similarity">
    <text evidence="1">Belongs to the short-chain fatty acyl-CoA assimilation regulator (ScfR) family.</text>
</comment>
<dbReference type="AlphaFoldDB" id="A0A2U8PXT0"/>
<evidence type="ECO:0000313" key="3">
    <source>
        <dbReference type="EMBL" id="AWM02469.1"/>
    </source>
</evidence>
<dbReference type="Pfam" id="PF06114">
    <property type="entry name" value="Peptidase_M78"/>
    <property type="match status" value="1"/>
</dbReference>
<dbReference type="InterPro" id="IPR010359">
    <property type="entry name" value="IrrE_HExxH"/>
</dbReference>
<dbReference type="KEGG" id="brq:CIT40_22180"/>
<gene>
    <name evidence="3" type="ORF">CIT40_22180</name>
</gene>
<dbReference type="Gene3D" id="1.10.260.40">
    <property type="entry name" value="lambda repressor-like DNA-binding domains"/>
    <property type="match status" value="1"/>
</dbReference>
<dbReference type="InterPro" id="IPR052345">
    <property type="entry name" value="Rad_response_metalloprotease"/>
</dbReference>
<dbReference type="Proteomes" id="UP000215884">
    <property type="component" value="Chromosome"/>
</dbReference>
<evidence type="ECO:0000256" key="1">
    <source>
        <dbReference type="ARBA" id="ARBA00007227"/>
    </source>
</evidence>
<dbReference type="InterPro" id="IPR001387">
    <property type="entry name" value="Cro/C1-type_HTH"/>
</dbReference>
<organism evidence="3 4">
    <name type="scientific">Bradyrhizobium amphicarpaeae</name>
    <dbReference type="NCBI Taxonomy" id="1404768"/>
    <lineage>
        <taxon>Bacteria</taxon>
        <taxon>Pseudomonadati</taxon>
        <taxon>Pseudomonadota</taxon>
        <taxon>Alphaproteobacteria</taxon>
        <taxon>Hyphomicrobiales</taxon>
        <taxon>Nitrobacteraceae</taxon>
        <taxon>Bradyrhizobium</taxon>
    </lineage>
</organism>
<reference evidence="3 4" key="2">
    <citation type="journal article" date="2019" name="Int. J. Syst. Evol. Microbiol.">
        <title>Description and complete genome sequence of Bradyrhizobium amphicarpaeae sp. nov., harbouring photosystem and nitrogen-fixation genes.</title>
        <authorList>
            <person name="Bromfield E.S.P."/>
            <person name="Cloutier S."/>
            <person name="Nguyen H.D.T."/>
        </authorList>
    </citation>
    <scope>NUCLEOTIDE SEQUENCE [LARGE SCALE GENOMIC DNA]</scope>
    <source>
        <strain evidence="3 4">39S1MB</strain>
    </source>
</reference>
<reference evidence="3 4" key="1">
    <citation type="journal article" date="2017" name="Syst. Appl. Microbiol.">
        <title>Soybeans inoculated with root zone soils of Canadian native legumes harbour diverse and novel Bradyrhizobium spp. that possess agricultural potential.</title>
        <authorList>
            <person name="Bromfield E.S.P."/>
            <person name="Cloutier S."/>
            <person name="Tambong J.T."/>
            <person name="Tran Thi T.V."/>
        </authorList>
    </citation>
    <scope>NUCLEOTIDE SEQUENCE [LARGE SCALE GENOMIC DNA]</scope>
    <source>
        <strain evidence="3 4">39S1MB</strain>
    </source>
</reference>
<protein>
    <submittedName>
        <fullName evidence="3">ImmA/IrrE family metallo-endopeptidase</fullName>
    </submittedName>
</protein>
<evidence type="ECO:0000259" key="2">
    <source>
        <dbReference type="PROSITE" id="PS50943"/>
    </source>
</evidence>
<dbReference type="EMBL" id="CP029426">
    <property type="protein sequence ID" value="AWM02469.1"/>
    <property type="molecule type" value="Genomic_DNA"/>
</dbReference>
<dbReference type="OrthoDB" id="9794834at2"/>
<proteinExistence type="inferred from homology"/>
<dbReference type="RefSeq" id="WP_094891421.1">
    <property type="nucleotide sequence ID" value="NZ_CP029426.2"/>
</dbReference>
<dbReference type="PROSITE" id="PS50943">
    <property type="entry name" value="HTH_CROC1"/>
    <property type="match status" value="1"/>
</dbReference>
<name>A0A2U8PXT0_9BRAD</name>
<feature type="domain" description="HTH cro/C1-type" evidence="2">
    <location>
        <begin position="7"/>
        <end position="61"/>
    </location>
</feature>
<dbReference type="PANTHER" id="PTHR43236">
    <property type="entry name" value="ANTITOXIN HIGA1"/>
    <property type="match status" value="1"/>
</dbReference>
<dbReference type="Gene3D" id="1.10.10.2910">
    <property type="match status" value="1"/>
</dbReference>
<dbReference type="SUPFAM" id="SSF47413">
    <property type="entry name" value="lambda repressor-like DNA-binding domains"/>
    <property type="match status" value="1"/>
</dbReference>
<dbReference type="SMART" id="SM00530">
    <property type="entry name" value="HTH_XRE"/>
    <property type="match status" value="1"/>
</dbReference>
<evidence type="ECO:0000313" key="4">
    <source>
        <dbReference type="Proteomes" id="UP000215884"/>
    </source>
</evidence>
<dbReference type="Pfam" id="PF01381">
    <property type="entry name" value="HTH_3"/>
    <property type="match status" value="1"/>
</dbReference>
<dbReference type="PANTHER" id="PTHR43236:SF1">
    <property type="entry name" value="BLL7220 PROTEIN"/>
    <property type="match status" value="1"/>
</dbReference>
<dbReference type="InterPro" id="IPR010982">
    <property type="entry name" value="Lambda_DNA-bd_dom_sf"/>
</dbReference>
<sequence>MFNPQRMSLARKRRRLSSKGFAELIGMSPVTVTRLEKANNEPEPATVDLIAEALGFPRDFFFGEDVDELSKESASFRSMTSMTAKERDAALASGSLAYLLADYVTAKFNLPEPKLIDLSHERDPAAAARTVRQVWALGEQPISNMIKLLESKGVRVFSLAENTKTVDAFSCWRNDIPYIFLNTFKSAERSRLDAAHELAHLILHKHGAPRQSRDAEIEANSFASSFLMPKADVRSRLPFVARLDELVVAKKRWGVSTAALAYRLHKLGVLSDWQYRTFCIQINQRGFATQEPNSLPREESVIWKKVFTDLWADRISKRQVAADLHLPPDELENLVFGLTGPTAPPERAKGPPNLKAVQ</sequence>
<dbReference type="CDD" id="cd00093">
    <property type="entry name" value="HTH_XRE"/>
    <property type="match status" value="1"/>
</dbReference>
<accession>A0A2U8PXT0</accession>
<dbReference type="GO" id="GO:0003677">
    <property type="term" value="F:DNA binding"/>
    <property type="evidence" value="ECO:0007669"/>
    <property type="project" value="InterPro"/>
</dbReference>
<keyword evidence="4" id="KW-1185">Reference proteome</keyword>